<dbReference type="Gene3D" id="6.10.140.2220">
    <property type="match status" value="1"/>
</dbReference>
<evidence type="ECO:0000259" key="6">
    <source>
        <dbReference type="PROSITE" id="PS50865"/>
    </source>
</evidence>
<name>A0A8T0ICH1_CERPU</name>
<sequence>MKGACRCGHDSHAFEDTGEDDSDVHDRFAGVKAALLAHREKLIAAAKAGKSLDSDTRSSSYRHYLNHEAEEESAAALSALTVKECAHCNSGGKLFICTGCRKTYYCSREHQAADWRNGHRETCKTGGSRPSGVKAGPVLEPGERPLSIEMLELAELFKSVHKDMPEENKEGALRKVIHVCELIIKRGNPDNIPIPQVFYMLQEARQMIRPFVQERENREAREAGQTLDEPQSEPEVKPKPRLESKPKVEVTPRQVETSAKQPPSTKQTTSKKKSGKKGRRRVP</sequence>
<evidence type="ECO:0000256" key="3">
    <source>
        <dbReference type="ARBA" id="ARBA00022833"/>
    </source>
</evidence>
<keyword evidence="8" id="KW-1185">Reference proteome</keyword>
<evidence type="ECO:0000256" key="2">
    <source>
        <dbReference type="ARBA" id="ARBA00022771"/>
    </source>
</evidence>
<keyword evidence="3" id="KW-0862">Zinc</keyword>
<evidence type="ECO:0000256" key="4">
    <source>
        <dbReference type="PROSITE-ProRule" id="PRU00134"/>
    </source>
</evidence>
<dbReference type="Proteomes" id="UP000822688">
    <property type="component" value="Chromosome 4"/>
</dbReference>
<evidence type="ECO:0000313" key="8">
    <source>
        <dbReference type="Proteomes" id="UP000822688"/>
    </source>
</evidence>
<evidence type="ECO:0000313" key="7">
    <source>
        <dbReference type="EMBL" id="KAG0581440.1"/>
    </source>
</evidence>
<proteinExistence type="predicted"/>
<gene>
    <name evidence="7" type="ORF">KC19_4G251900</name>
</gene>
<protein>
    <recommendedName>
        <fullName evidence="6">MYND-type domain-containing protein</fullName>
    </recommendedName>
</protein>
<accession>A0A8T0ICH1</accession>
<comment type="caution">
    <text evidence="7">The sequence shown here is derived from an EMBL/GenBank/DDBJ whole genome shotgun (WGS) entry which is preliminary data.</text>
</comment>
<feature type="compositionally biased region" description="Basic residues" evidence="5">
    <location>
        <begin position="269"/>
        <end position="283"/>
    </location>
</feature>
<evidence type="ECO:0000256" key="1">
    <source>
        <dbReference type="ARBA" id="ARBA00022723"/>
    </source>
</evidence>
<organism evidence="7 8">
    <name type="scientific">Ceratodon purpureus</name>
    <name type="common">Fire moss</name>
    <name type="synonym">Dicranum purpureum</name>
    <dbReference type="NCBI Taxonomy" id="3225"/>
    <lineage>
        <taxon>Eukaryota</taxon>
        <taxon>Viridiplantae</taxon>
        <taxon>Streptophyta</taxon>
        <taxon>Embryophyta</taxon>
        <taxon>Bryophyta</taxon>
        <taxon>Bryophytina</taxon>
        <taxon>Bryopsida</taxon>
        <taxon>Dicranidae</taxon>
        <taxon>Pseudoditrichales</taxon>
        <taxon>Ditrichaceae</taxon>
        <taxon>Ceratodon</taxon>
    </lineage>
</organism>
<dbReference type="PROSITE" id="PS01360">
    <property type="entry name" value="ZF_MYND_1"/>
    <property type="match status" value="1"/>
</dbReference>
<dbReference type="SUPFAM" id="SSF144232">
    <property type="entry name" value="HIT/MYND zinc finger-like"/>
    <property type="match status" value="1"/>
</dbReference>
<feature type="region of interest" description="Disordered" evidence="5">
    <location>
        <begin position="216"/>
        <end position="283"/>
    </location>
</feature>
<dbReference type="GO" id="GO:0008270">
    <property type="term" value="F:zinc ion binding"/>
    <property type="evidence" value="ECO:0007669"/>
    <property type="project" value="UniProtKB-KW"/>
</dbReference>
<feature type="domain" description="MYND-type" evidence="6">
    <location>
        <begin position="85"/>
        <end position="123"/>
    </location>
</feature>
<keyword evidence="1" id="KW-0479">Metal-binding</keyword>
<dbReference type="EMBL" id="CM026424">
    <property type="protein sequence ID" value="KAG0581440.1"/>
    <property type="molecule type" value="Genomic_DNA"/>
</dbReference>
<dbReference type="AlphaFoldDB" id="A0A8T0ICH1"/>
<evidence type="ECO:0000256" key="5">
    <source>
        <dbReference type="SAM" id="MobiDB-lite"/>
    </source>
</evidence>
<feature type="compositionally biased region" description="Basic and acidic residues" evidence="5">
    <location>
        <begin position="234"/>
        <end position="250"/>
    </location>
</feature>
<dbReference type="PROSITE" id="PS50865">
    <property type="entry name" value="ZF_MYND_2"/>
    <property type="match status" value="1"/>
</dbReference>
<keyword evidence="2 4" id="KW-0863">Zinc-finger</keyword>
<reference evidence="7" key="1">
    <citation type="submission" date="2020-06" db="EMBL/GenBank/DDBJ databases">
        <title>WGS assembly of Ceratodon purpureus strain R40.</title>
        <authorList>
            <person name="Carey S.B."/>
            <person name="Jenkins J."/>
            <person name="Shu S."/>
            <person name="Lovell J.T."/>
            <person name="Sreedasyam A."/>
            <person name="Maumus F."/>
            <person name="Tiley G.P."/>
            <person name="Fernandez-Pozo N."/>
            <person name="Barry K."/>
            <person name="Chen C."/>
            <person name="Wang M."/>
            <person name="Lipzen A."/>
            <person name="Daum C."/>
            <person name="Saski C.A."/>
            <person name="Payton A.C."/>
            <person name="Mcbreen J.C."/>
            <person name="Conrad R.E."/>
            <person name="Kollar L.M."/>
            <person name="Olsson S."/>
            <person name="Huttunen S."/>
            <person name="Landis J.B."/>
            <person name="Wickett N.J."/>
            <person name="Johnson M.G."/>
            <person name="Rensing S.A."/>
            <person name="Grimwood J."/>
            <person name="Schmutz J."/>
            <person name="Mcdaniel S.F."/>
        </authorList>
    </citation>
    <scope>NUCLEOTIDE SEQUENCE</scope>
    <source>
        <strain evidence="7">R40</strain>
    </source>
</reference>
<dbReference type="InterPro" id="IPR002893">
    <property type="entry name" value="Znf_MYND"/>
</dbReference>
<dbReference type="Pfam" id="PF01753">
    <property type="entry name" value="zf-MYND"/>
    <property type="match status" value="1"/>
</dbReference>